<evidence type="ECO:0000313" key="2">
    <source>
        <dbReference type="EMBL" id="KAH1108004.1"/>
    </source>
</evidence>
<organism evidence="2 3">
    <name type="scientific">Gossypium stocksii</name>
    <dbReference type="NCBI Taxonomy" id="47602"/>
    <lineage>
        <taxon>Eukaryota</taxon>
        <taxon>Viridiplantae</taxon>
        <taxon>Streptophyta</taxon>
        <taxon>Embryophyta</taxon>
        <taxon>Tracheophyta</taxon>
        <taxon>Spermatophyta</taxon>
        <taxon>Magnoliopsida</taxon>
        <taxon>eudicotyledons</taxon>
        <taxon>Gunneridae</taxon>
        <taxon>Pentapetalae</taxon>
        <taxon>rosids</taxon>
        <taxon>malvids</taxon>
        <taxon>Malvales</taxon>
        <taxon>Malvaceae</taxon>
        <taxon>Malvoideae</taxon>
        <taxon>Gossypium</taxon>
    </lineage>
</organism>
<name>A0A9D3W314_9ROSI</name>
<sequence>MTVVESVVKLGVGKDKLKSSKSKERAICQGNHEEDSGNGYDNDDGNGKPRVRRKNPTKRRARSNDFFMMKSTIKGDDMLDKEPKKLGSNKRKVEAKRVKVSKKKQVKYFLCRGPHELQNCLKQVIVKENETLELVESSEGLSPKKEVSLSSNLGENMAMKIVKLGPMKLNSSKMTELVKLLARFPLMKEVSLASNLKEEVAMQTLKLGSMRLTSINTLDELPPLGKVGCASNFGKVVIRGKSSKRRKKLRHRDKTEANQVSAILKAQRGCCKNGWGRMSQAVVQIL</sequence>
<feature type="compositionally biased region" description="Basic and acidic residues" evidence="1">
    <location>
        <begin position="12"/>
        <end position="35"/>
    </location>
</feature>
<dbReference type="Proteomes" id="UP000828251">
    <property type="component" value="Unassembled WGS sequence"/>
</dbReference>
<comment type="caution">
    <text evidence="2">The sequence shown here is derived from an EMBL/GenBank/DDBJ whole genome shotgun (WGS) entry which is preliminary data.</text>
</comment>
<reference evidence="2 3" key="1">
    <citation type="journal article" date="2021" name="Plant Biotechnol. J.">
        <title>Multi-omics assisted identification of the key and species-specific regulatory components of drought-tolerant mechanisms in Gossypium stocksii.</title>
        <authorList>
            <person name="Yu D."/>
            <person name="Ke L."/>
            <person name="Zhang D."/>
            <person name="Wu Y."/>
            <person name="Sun Y."/>
            <person name="Mei J."/>
            <person name="Sun J."/>
            <person name="Sun Y."/>
        </authorList>
    </citation>
    <scope>NUCLEOTIDE SEQUENCE [LARGE SCALE GENOMIC DNA]</scope>
    <source>
        <strain evidence="3">cv. E1</strain>
        <tissue evidence="2">Leaf</tissue>
    </source>
</reference>
<protein>
    <submittedName>
        <fullName evidence="2">Uncharacterized protein</fullName>
    </submittedName>
</protein>
<feature type="region of interest" description="Disordered" evidence="1">
    <location>
        <begin position="11"/>
        <end position="62"/>
    </location>
</feature>
<gene>
    <name evidence="2" type="ORF">J1N35_011772</name>
</gene>
<proteinExistence type="predicted"/>
<evidence type="ECO:0000256" key="1">
    <source>
        <dbReference type="SAM" id="MobiDB-lite"/>
    </source>
</evidence>
<accession>A0A9D3W314</accession>
<feature type="compositionally biased region" description="Basic residues" evidence="1">
    <location>
        <begin position="49"/>
        <end position="61"/>
    </location>
</feature>
<evidence type="ECO:0000313" key="3">
    <source>
        <dbReference type="Proteomes" id="UP000828251"/>
    </source>
</evidence>
<dbReference type="AlphaFoldDB" id="A0A9D3W314"/>
<keyword evidence="3" id="KW-1185">Reference proteome</keyword>
<dbReference type="EMBL" id="JAIQCV010000004">
    <property type="protein sequence ID" value="KAH1108004.1"/>
    <property type="molecule type" value="Genomic_DNA"/>
</dbReference>